<dbReference type="SUPFAM" id="SSF51430">
    <property type="entry name" value="NAD(P)-linked oxidoreductase"/>
    <property type="match status" value="1"/>
</dbReference>
<dbReference type="InterPro" id="IPR023210">
    <property type="entry name" value="NADP_OxRdtase_dom"/>
</dbReference>
<dbReference type="Proteomes" id="UP001165289">
    <property type="component" value="Unassembled WGS sequence"/>
</dbReference>
<dbReference type="AlphaFoldDB" id="A0AAV7JET9"/>
<dbReference type="PANTHER" id="PTHR11732">
    <property type="entry name" value="ALDO/KETO REDUCTASE"/>
    <property type="match status" value="1"/>
</dbReference>
<dbReference type="PROSITE" id="PS00798">
    <property type="entry name" value="ALDOKETO_REDUCTASE_1"/>
    <property type="match status" value="1"/>
</dbReference>
<feature type="site" description="Lowers pKa of active site Tyr" evidence="4">
    <location>
        <position position="87"/>
    </location>
</feature>
<dbReference type="FunFam" id="3.20.20.100:FF:000002">
    <property type="entry name" value="2,5-diketo-D-gluconic acid reductase A"/>
    <property type="match status" value="1"/>
</dbReference>
<dbReference type="InterPro" id="IPR018170">
    <property type="entry name" value="Aldo/ket_reductase_CS"/>
</dbReference>
<accession>A0AAV7JET9</accession>
<sequence length="334" mass="37700">MASEPQEVTASPLVKLNNGLTIPQLGLGTFLSDKGLVGEAVKQAIKMGYRHIDCAWVYMNEEEVGSGIDWAINEGICKREDLFITTKLSGSHYNEIKWALNDSLKKLRLDYVDLYLIHLPFEMKNDPTIKSLADLKKEHCIGYNAEKMSKVWSELEQLVSEGLIRSIGVSNFTIKKLEAILKTAKLIPVVNQVEIQAYFQQNKLRSYCKSKGILIQAFNTLGNPGLFKGKLDVEPLLDNAEVKQVCEKHRATPAQVCIAFGLAIGDILIPKSVTESRLRENFKSINLKLDEDDVKRLKSLDKNLRLYTMKAFCDPAGIPYEEFFDVEFDSSYQI</sequence>
<organism evidence="6 7">
    <name type="scientific">Oopsacas minuta</name>
    <dbReference type="NCBI Taxonomy" id="111878"/>
    <lineage>
        <taxon>Eukaryota</taxon>
        <taxon>Metazoa</taxon>
        <taxon>Porifera</taxon>
        <taxon>Hexactinellida</taxon>
        <taxon>Hexasterophora</taxon>
        <taxon>Lyssacinosida</taxon>
        <taxon>Leucopsacidae</taxon>
        <taxon>Oopsacas</taxon>
    </lineage>
</organism>
<dbReference type="PROSITE" id="PS00062">
    <property type="entry name" value="ALDOKETO_REDUCTASE_2"/>
    <property type="match status" value="1"/>
</dbReference>
<evidence type="ECO:0000256" key="1">
    <source>
        <dbReference type="ARBA" id="ARBA00023002"/>
    </source>
</evidence>
<evidence type="ECO:0000256" key="4">
    <source>
        <dbReference type="PIRSR" id="PIRSR000097-3"/>
    </source>
</evidence>
<dbReference type="Gene3D" id="3.20.20.100">
    <property type="entry name" value="NADP-dependent oxidoreductase domain"/>
    <property type="match status" value="1"/>
</dbReference>
<comment type="caution">
    <text evidence="6">The sequence shown here is derived from an EMBL/GenBank/DDBJ whole genome shotgun (WGS) entry which is preliminary data.</text>
</comment>
<dbReference type="GO" id="GO:0016616">
    <property type="term" value="F:oxidoreductase activity, acting on the CH-OH group of donors, NAD or NADP as acceptor"/>
    <property type="evidence" value="ECO:0007669"/>
    <property type="project" value="UniProtKB-ARBA"/>
</dbReference>
<evidence type="ECO:0000313" key="6">
    <source>
        <dbReference type="EMBL" id="KAI6647353.1"/>
    </source>
</evidence>
<evidence type="ECO:0000259" key="5">
    <source>
        <dbReference type="Pfam" id="PF00248"/>
    </source>
</evidence>
<reference evidence="6 7" key="1">
    <citation type="journal article" date="2023" name="BMC Biol.">
        <title>The compact genome of the sponge Oopsacas minuta (Hexactinellida) is lacking key metazoan core genes.</title>
        <authorList>
            <person name="Santini S."/>
            <person name="Schenkelaars Q."/>
            <person name="Jourda C."/>
            <person name="Duchesne M."/>
            <person name="Belahbib H."/>
            <person name="Rocher C."/>
            <person name="Selva M."/>
            <person name="Riesgo A."/>
            <person name="Vervoort M."/>
            <person name="Leys S.P."/>
            <person name="Kodjabachian L."/>
            <person name="Le Bivic A."/>
            <person name="Borchiellini C."/>
            <person name="Claverie J.M."/>
            <person name="Renard E."/>
        </authorList>
    </citation>
    <scope>NUCLEOTIDE SEQUENCE [LARGE SCALE GENOMIC DNA]</scope>
    <source>
        <strain evidence="6">SPO-2</strain>
    </source>
</reference>
<evidence type="ECO:0000256" key="2">
    <source>
        <dbReference type="PIRSR" id="PIRSR000097-1"/>
    </source>
</evidence>
<dbReference type="PRINTS" id="PR00069">
    <property type="entry name" value="ALDKETRDTASE"/>
</dbReference>
<feature type="domain" description="NADP-dependent oxidoreductase" evidence="5">
    <location>
        <begin position="36"/>
        <end position="301"/>
    </location>
</feature>
<feature type="active site" description="Proton donor" evidence="2">
    <location>
        <position position="58"/>
    </location>
</feature>
<feature type="binding site" evidence="3">
    <location>
        <position position="118"/>
    </location>
    <ligand>
        <name>substrate</name>
    </ligand>
</feature>
<keyword evidence="1" id="KW-0560">Oxidoreductase</keyword>
<protein>
    <submittedName>
        <fullName evidence="6">Alcohol dehydrogenase -like</fullName>
    </submittedName>
</protein>
<keyword evidence="7" id="KW-1185">Reference proteome</keyword>
<evidence type="ECO:0000256" key="3">
    <source>
        <dbReference type="PIRSR" id="PIRSR000097-2"/>
    </source>
</evidence>
<dbReference type="CDD" id="cd19071">
    <property type="entry name" value="AKR_AKR1-5-like"/>
    <property type="match status" value="1"/>
</dbReference>
<dbReference type="Pfam" id="PF00248">
    <property type="entry name" value="Aldo_ket_red"/>
    <property type="match status" value="1"/>
</dbReference>
<dbReference type="EMBL" id="JAKMXF010000343">
    <property type="protein sequence ID" value="KAI6647353.1"/>
    <property type="molecule type" value="Genomic_DNA"/>
</dbReference>
<name>A0AAV7JET9_9METZ</name>
<gene>
    <name evidence="6" type="ORF">LOD99_12349</name>
</gene>
<proteinExistence type="predicted"/>
<dbReference type="PIRSF" id="PIRSF000097">
    <property type="entry name" value="AKR"/>
    <property type="match status" value="1"/>
</dbReference>
<dbReference type="InterPro" id="IPR036812">
    <property type="entry name" value="NAD(P)_OxRdtase_dom_sf"/>
</dbReference>
<dbReference type="InterPro" id="IPR020471">
    <property type="entry name" value="AKR"/>
</dbReference>
<evidence type="ECO:0000313" key="7">
    <source>
        <dbReference type="Proteomes" id="UP001165289"/>
    </source>
</evidence>